<dbReference type="AlphaFoldDB" id="A0A4S8HZ66"/>
<dbReference type="PANTHER" id="PTHR10030:SF37">
    <property type="entry name" value="ALPHA-L-FUCOSIDASE-RELATED"/>
    <property type="match status" value="1"/>
</dbReference>
<keyword evidence="4 8" id="KW-0732">Signal</keyword>
<name>A0A4S8HZ66_9BACT</name>
<feature type="chain" id="PRO_5020787372" description="alpha-L-fucosidase" evidence="8">
    <location>
        <begin position="50"/>
        <end position="510"/>
    </location>
</feature>
<dbReference type="PIRSF" id="PIRSF001092">
    <property type="entry name" value="Alpha-L-fucosidase"/>
    <property type="match status" value="1"/>
</dbReference>
<protein>
    <recommendedName>
        <fullName evidence="3">alpha-L-fucosidase</fullName>
        <ecNumber evidence="3">3.2.1.51</ecNumber>
    </recommendedName>
</protein>
<keyword evidence="5" id="KW-0378">Hydrolase</keyword>
<dbReference type="SUPFAM" id="SSF51445">
    <property type="entry name" value="(Trans)glycosidases"/>
    <property type="match status" value="1"/>
</dbReference>
<sequence length="510" mass="57984">MIISRSFRSRSAKRLVSQAVHCSFQQLNKYSLCLVLSLFLLVSVPSAQAQEQQVHPQSTKYEWPAEPAVKEKLENWRDQKFGMIIHWGLYAVPGMIESWALCSEDWITRDSTSNYDDFKKWYWGLKKDFNPVQFNPDQWAKAAKDAGMRYLVFTTKHHDGFCMFDTKETDFKITNGPFAGNPKANVAKHVFDAFRKQGLMIGAYFSKPDWHCPYYWWPMYATPDRNNNYDIRKHPWRWNKFKEYTYNQISELMHDYGSMDILWLDGGWVRPLETVTDEVRAWGAAIPAWSQDIDMPAIATMARKAQPGLLIVDRTVHGPYENYQTPEQRVPEKQLDHPWESCITLGDNWGYVPNDKLKSSSKVIHQLIEVVAKGGSLLLGVGPTPEGTLTEPVVQRLSEIGTWLKVNGAAIYNTRPIQGYQSGNVYFTQSKNTRSVYALALLEENAPIPATIEWSVNTPAKGAKMKLLSTGATVKYVVTGDKVKVTIPAAVQKAQSSYPALAFEFVVAGD</sequence>
<dbReference type="InterPro" id="IPR057739">
    <property type="entry name" value="Glyco_hydro_29_N"/>
</dbReference>
<gene>
    <name evidence="10" type="ORF">FAM09_03025</name>
</gene>
<evidence type="ECO:0000256" key="3">
    <source>
        <dbReference type="ARBA" id="ARBA00012662"/>
    </source>
</evidence>
<evidence type="ECO:0000256" key="5">
    <source>
        <dbReference type="ARBA" id="ARBA00022801"/>
    </source>
</evidence>
<evidence type="ECO:0000313" key="10">
    <source>
        <dbReference type="EMBL" id="THU41103.1"/>
    </source>
</evidence>
<comment type="caution">
    <text evidence="10">The sequence shown here is derived from an EMBL/GenBank/DDBJ whole genome shotgun (WGS) entry which is preliminary data.</text>
</comment>
<dbReference type="GO" id="GO:0006004">
    <property type="term" value="P:fucose metabolic process"/>
    <property type="evidence" value="ECO:0007669"/>
    <property type="project" value="InterPro"/>
</dbReference>
<dbReference type="EMBL" id="STFF01000001">
    <property type="protein sequence ID" value="THU41103.1"/>
    <property type="molecule type" value="Genomic_DNA"/>
</dbReference>
<dbReference type="RefSeq" id="WP_136575593.1">
    <property type="nucleotide sequence ID" value="NZ_STFF01000001.1"/>
</dbReference>
<evidence type="ECO:0000256" key="2">
    <source>
        <dbReference type="ARBA" id="ARBA00007951"/>
    </source>
</evidence>
<feature type="site" description="May be important for catalysis" evidence="7">
    <location>
        <position position="342"/>
    </location>
</feature>
<dbReference type="Gene3D" id="3.20.20.80">
    <property type="entry name" value="Glycosidases"/>
    <property type="match status" value="1"/>
</dbReference>
<dbReference type="InterPro" id="IPR000933">
    <property type="entry name" value="Glyco_hydro_29"/>
</dbReference>
<evidence type="ECO:0000256" key="8">
    <source>
        <dbReference type="SAM" id="SignalP"/>
    </source>
</evidence>
<dbReference type="PANTHER" id="PTHR10030">
    <property type="entry name" value="ALPHA-L-FUCOSIDASE"/>
    <property type="match status" value="1"/>
</dbReference>
<accession>A0A4S8HZ66</accession>
<evidence type="ECO:0000256" key="4">
    <source>
        <dbReference type="ARBA" id="ARBA00022729"/>
    </source>
</evidence>
<dbReference type="SMART" id="SM00812">
    <property type="entry name" value="Alpha_L_fucos"/>
    <property type="match status" value="1"/>
</dbReference>
<dbReference type="GO" id="GO:0005764">
    <property type="term" value="C:lysosome"/>
    <property type="evidence" value="ECO:0007669"/>
    <property type="project" value="TreeGrafter"/>
</dbReference>
<dbReference type="GO" id="GO:0004560">
    <property type="term" value="F:alpha-L-fucosidase activity"/>
    <property type="evidence" value="ECO:0007669"/>
    <property type="project" value="InterPro"/>
</dbReference>
<dbReference type="OrthoDB" id="1095333at2"/>
<feature type="domain" description="Glycoside hydrolase family 29 N-terminal" evidence="9">
    <location>
        <begin position="50"/>
        <end position="408"/>
    </location>
</feature>
<evidence type="ECO:0000256" key="1">
    <source>
        <dbReference type="ARBA" id="ARBA00004071"/>
    </source>
</evidence>
<dbReference type="GO" id="GO:0016139">
    <property type="term" value="P:glycoside catabolic process"/>
    <property type="evidence" value="ECO:0007669"/>
    <property type="project" value="TreeGrafter"/>
</dbReference>
<feature type="signal peptide" evidence="8">
    <location>
        <begin position="1"/>
        <end position="49"/>
    </location>
</feature>
<dbReference type="InterPro" id="IPR016286">
    <property type="entry name" value="FUC_metazoa-typ"/>
</dbReference>
<comment type="similarity">
    <text evidence="2">Belongs to the glycosyl hydrolase 29 family.</text>
</comment>
<keyword evidence="11" id="KW-1185">Reference proteome</keyword>
<dbReference type="EC" id="3.2.1.51" evidence="3"/>
<evidence type="ECO:0000259" key="9">
    <source>
        <dbReference type="Pfam" id="PF01120"/>
    </source>
</evidence>
<evidence type="ECO:0000256" key="7">
    <source>
        <dbReference type="PIRSR" id="PIRSR001092-1"/>
    </source>
</evidence>
<dbReference type="Pfam" id="PF01120">
    <property type="entry name" value="Alpha_L_fucos"/>
    <property type="match status" value="1"/>
</dbReference>
<comment type="function">
    <text evidence="1">Alpha-L-fucosidase is responsible for hydrolyzing the alpha-1,6-linked fucose joined to the reducing-end N-acetylglucosamine of the carbohydrate moieties of glycoproteins.</text>
</comment>
<dbReference type="Proteomes" id="UP000306918">
    <property type="component" value="Unassembled WGS sequence"/>
</dbReference>
<reference evidence="10 11" key="1">
    <citation type="submission" date="2019-04" db="EMBL/GenBank/DDBJ databases">
        <title>Niastella caeni sp. nov., isolated from activated sludge.</title>
        <authorList>
            <person name="Sheng M."/>
        </authorList>
    </citation>
    <scope>NUCLEOTIDE SEQUENCE [LARGE SCALE GENOMIC DNA]</scope>
    <source>
        <strain evidence="10 11">HX-2-15</strain>
    </source>
</reference>
<organism evidence="10 11">
    <name type="scientific">Niastella caeni</name>
    <dbReference type="NCBI Taxonomy" id="2569763"/>
    <lineage>
        <taxon>Bacteria</taxon>
        <taxon>Pseudomonadati</taxon>
        <taxon>Bacteroidota</taxon>
        <taxon>Chitinophagia</taxon>
        <taxon>Chitinophagales</taxon>
        <taxon>Chitinophagaceae</taxon>
        <taxon>Niastella</taxon>
    </lineage>
</organism>
<evidence type="ECO:0000313" key="11">
    <source>
        <dbReference type="Proteomes" id="UP000306918"/>
    </source>
</evidence>
<proteinExistence type="inferred from homology"/>
<evidence type="ECO:0000256" key="6">
    <source>
        <dbReference type="ARBA" id="ARBA00023295"/>
    </source>
</evidence>
<keyword evidence="6" id="KW-0326">Glycosidase</keyword>
<dbReference type="InterPro" id="IPR017853">
    <property type="entry name" value="GH"/>
</dbReference>